<dbReference type="PANTHER" id="PTHR11088">
    <property type="entry name" value="TRNA DIMETHYLALLYLTRANSFERASE"/>
    <property type="match status" value="1"/>
</dbReference>
<dbReference type="PANTHER" id="PTHR11088:SF82">
    <property type="entry name" value="TRNA DIMETHYLALLYLTRANSFERASE 2"/>
    <property type="match status" value="1"/>
</dbReference>
<protein>
    <recommendedName>
        <fullName evidence="10">tRNA dimethylallyltransferase 2</fullName>
    </recommendedName>
</protein>
<organism evidence="8 9">
    <name type="scientific">Dendrobium nobile</name>
    <name type="common">Orchid</name>
    <dbReference type="NCBI Taxonomy" id="94219"/>
    <lineage>
        <taxon>Eukaryota</taxon>
        <taxon>Viridiplantae</taxon>
        <taxon>Streptophyta</taxon>
        <taxon>Embryophyta</taxon>
        <taxon>Tracheophyta</taxon>
        <taxon>Spermatophyta</taxon>
        <taxon>Magnoliopsida</taxon>
        <taxon>Liliopsida</taxon>
        <taxon>Asparagales</taxon>
        <taxon>Orchidaceae</taxon>
        <taxon>Epidendroideae</taxon>
        <taxon>Malaxideae</taxon>
        <taxon>Dendrobiinae</taxon>
        <taxon>Dendrobium</taxon>
    </lineage>
</organism>
<comment type="caution">
    <text evidence="8">The sequence shown here is derived from an EMBL/GenBank/DDBJ whole genome shotgun (WGS) entry which is preliminary data.</text>
</comment>
<keyword evidence="3" id="KW-0203">Cytokinin biosynthesis</keyword>
<reference evidence="8" key="1">
    <citation type="journal article" date="2022" name="Front. Genet.">
        <title>Chromosome-Scale Assembly of the Dendrobium nobile Genome Provides Insights Into the Molecular Mechanism of the Biosynthesis of the Medicinal Active Ingredient of Dendrobium.</title>
        <authorList>
            <person name="Xu Q."/>
            <person name="Niu S.-C."/>
            <person name="Li K.-L."/>
            <person name="Zheng P.-J."/>
            <person name="Zhang X.-J."/>
            <person name="Jia Y."/>
            <person name="Liu Y."/>
            <person name="Niu Y.-X."/>
            <person name="Yu L.-H."/>
            <person name="Chen D.-F."/>
            <person name="Zhang G.-Q."/>
        </authorList>
    </citation>
    <scope>NUCLEOTIDE SEQUENCE</scope>
    <source>
        <tissue evidence="8">Leaf</tissue>
    </source>
</reference>
<dbReference type="Gene3D" id="1.10.20.140">
    <property type="match status" value="1"/>
</dbReference>
<dbReference type="SMR" id="A0A8T3AL45"/>
<evidence type="ECO:0000256" key="1">
    <source>
        <dbReference type="ARBA" id="ARBA00005842"/>
    </source>
</evidence>
<dbReference type="Pfam" id="PF01715">
    <property type="entry name" value="IPPT"/>
    <property type="match status" value="1"/>
</dbReference>
<dbReference type="GO" id="GO:0005739">
    <property type="term" value="C:mitochondrion"/>
    <property type="evidence" value="ECO:0007669"/>
    <property type="project" value="TreeGrafter"/>
</dbReference>
<gene>
    <name evidence="8" type="ORF">KFK09_023154</name>
</gene>
<dbReference type="HAMAP" id="MF_00185">
    <property type="entry name" value="IPP_trans"/>
    <property type="match status" value="1"/>
</dbReference>
<evidence type="ECO:0000256" key="3">
    <source>
        <dbReference type="ARBA" id="ARBA00022712"/>
    </source>
</evidence>
<dbReference type="NCBIfam" id="TIGR00174">
    <property type="entry name" value="miaA"/>
    <property type="match status" value="1"/>
</dbReference>
<keyword evidence="9" id="KW-1185">Reference proteome</keyword>
<evidence type="ECO:0000256" key="6">
    <source>
        <dbReference type="RuleBase" id="RU003785"/>
    </source>
</evidence>
<proteinExistence type="inferred from homology"/>
<feature type="region of interest" description="Disordered" evidence="7">
    <location>
        <begin position="1"/>
        <end position="25"/>
    </location>
</feature>
<dbReference type="Gene3D" id="3.30.160.60">
    <property type="entry name" value="Classic Zinc Finger"/>
    <property type="match status" value="1"/>
</dbReference>
<dbReference type="AlphaFoldDB" id="A0A8T3AL45"/>
<comment type="similarity">
    <text evidence="1 6">Belongs to the IPP transferase family.</text>
</comment>
<accession>A0A8T3AL45</accession>
<keyword evidence="4 6" id="KW-0547">Nucleotide-binding</keyword>
<keyword evidence="2 6" id="KW-0808">Transferase</keyword>
<sequence length="518" mass="58735">MLKETFDAVASVPENPDSNDSPNVAFRDRKYRSFNDVKEVEMKTAKKKVLVVMGSTGVGKSRLAIDLAEHFAGVEIINADSMQVYRGLDILTNKVPLCERKGVPHHLLGTIDASMEFTSKDFRDIAIPIIDDILSRGCLPVIVGGTNYYIQALVSPYLVDDVVEDMAEGSGNSLLGDIDLNSISSSSAFELLKEIDPIAANRIHPNDHRKIHRYLSVYANSGVLPSSLFHGNPAKKWGRADNFRYTCCFIWVDSSLPVLDRNINSRVDCMIDAGLLDEVSDIYKPKSDYTRGMKQAIGVREFEEFFRVYFLNNEALYTSAWNSNIDVPNSVNITHISKPKFADILHSKDCELRTLLVEAIDKFKANTRKLARRQKRRLNHLKTDFSWNLKYIDATRAFSDEACDWWSALVLEPCVNIVRTFLLEGADSFTSNEISDDILKQRLVSRELCTQYVCEACGNRVLRGTHEWEQHKKGRVHRKRFLRFKKSLGSFSPDQHTDNYADVSKLQIIDFTSPKLST</sequence>
<dbReference type="Gene3D" id="3.40.50.300">
    <property type="entry name" value="P-loop containing nucleotide triphosphate hydrolases"/>
    <property type="match status" value="1"/>
</dbReference>
<evidence type="ECO:0000256" key="7">
    <source>
        <dbReference type="SAM" id="MobiDB-lite"/>
    </source>
</evidence>
<dbReference type="OrthoDB" id="775260at2759"/>
<dbReference type="Proteomes" id="UP000829196">
    <property type="component" value="Unassembled WGS sequence"/>
</dbReference>
<dbReference type="InterPro" id="IPR018022">
    <property type="entry name" value="IPT"/>
</dbReference>
<dbReference type="InterPro" id="IPR039657">
    <property type="entry name" value="Dimethylallyltransferase"/>
</dbReference>
<name>A0A8T3AL45_DENNO</name>
<dbReference type="GO" id="GO:0009691">
    <property type="term" value="P:cytokinin biosynthetic process"/>
    <property type="evidence" value="ECO:0007669"/>
    <property type="project" value="UniProtKB-KW"/>
</dbReference>
<dbReference type="SUPFAM" id="SSF52540">
    <property type="entry name" value="P-loop containing nucleoside triphosphate hydrolases"/>
    <property type="match status" value="1"/>
</dbReference>
<evidence type="ECO:0000313" key="9">
    <source>
        <dbReference type="Proteomes" id="UP000829196"/>
    </source>
</evidence>
<evidence type="ECO:0008006" key="10">
    <source>
        <dbReference type="Google" id="ProtNLM"/>
    </source>
</evidence>
<dbReference type="FunFam" id="3.30.160.60:FF:002405">
    <property type="entry name" value="tRNA dimethylallyltransferase"/>
    <property type="match status" value="1"/>
</dbReference>
<evidence type="ECO:0000256" key="4">
    <source>
        <dbReference type="ARBA" id="ARBA00022741"/>
    </source>
</evidence>
<dbReference type="GO" id="GO:0006400">
    <property type="term" value="P:tRNA modification"/>
    <property type="evidence" value="ECO:0007669"/>
    <property type="project" value="TreeGrafter"/>
</dbReference>
<evidence type="ECO:0000313" key="8">
    <source>
        <dbReference type="EMBL" id="KAI0496830.1"/>
    </source>
</evidence>
<dbReference type="GO" id="GO:0052381">
    <property type="term" value="F:tRNA dimethylallyltransferase activity"/>
    <property type="evidence" value="ECO:0007669"/>
    <property type="project" value="InterPro"/>
</dbReference>
<keyword evidence="5 6" id="KW-0067">ATP-binding</keyword>
<evidence type="ECO:0000256" key="5">
    <source>
        <dbReference type="ARBA" id="ARBA00022840"/>
    </source>
</evidence>
<dbReference type="InterPro" id="IPR027417">
    <property type="entry name" value="P-loop_NTPase"/>
</dbReference>
<evidence type="ECO:0000256" key="2">
    <source>
        <dbReference type="ARBA" id="ARBA00022679"/>
    </source>
</evidence>
<dbReference type="EMBL" id="JAGYWB010000016">
    <property type="protein sequence ID" value="KAI0496830.1"/>
    <property type="molecule type" value="Genomic_DNA"/>
</dbReference>
<dbReference type="GO" id="GO:0005524">
    <property type="term" value="F:ATP binding"/>
    <property type="evidence" value="ECO:0007669"/>
    <property type="project" value="UniProtKB-KW"/>
</dbReference>